<feature type="compositionally biased region" description="Basic residues" evidence="1">
    <location>
        <begin position="85"/>
        <end position="94"/>
    </location>
</feature>
<protein>
    <recommendedName>
        <fullName evidence="5">Histidine-rich glycoprotein-like</fullName>
    </recommendedName>
</protein>
<evidence type="ECO:0000313" key="3">
    <source>
        <dbReference type="EMBL" id="PKI37248.1"/>
    </source>
</evidence>
<organism evidence="3 4">
    <name type="scientific">Punica granatum</name>
    <name type="common">Pomegranate</name>
    <dbReference type="NCBI Taxonomy" id="22663"/>
    <lineage>
        <taxon>Eukaryota</taxon>
        <taxon>Viridiplantae</taxon>
        <taxon>Streptophyta</taxon>
        <taxon>Embryophyta</taxon>
        <taxon>Tracheophyta</taxon>
        <taxon>Spermatophyta</taxon>
        <taxon>Magnoliopsida</taxon>
        <taxon>eudicotyledons</taxon>
        <taxon>Gunneridae</taxon>
        <taxon>Pentapetalae</taxon>
        <taxon>rosids</taxon>
        <taxon>malvids</taxon>
        <taxon>Myrtales</taxon>
        <taxon>Lythraceae</taxon>
        <taxon>Punica</taxon>
    </lineage>
</organism>
<dbReference type="Proteomes" id="UP000233551">
    <property type="component" value="Unassembled WGS sequence"/>
</dbReference>
<name>A0A2I0HZW5_PUNGR</name>
<dbReference type="AlphaFoldDB" id="A0A2I0HZW5"/>
<keyword evidence="4" id="KW-1185">Reference proteome</keyword>
<dbReference type="EMBL" id="PGOL01004506">
    <property type="protein sequence ID" value="PKI37248.1"/>
    <property type="molecule type" value="Genomic_DNA"/>
</dbReference>
<comment type="caution">
    <text evidence="3">The sequence shown here is derived from an EMBL/GenBank/DDBJ whole genome shotgun (WGS) entry which is preliminary data.</text>
</comment>
<evidence type="ECO:0000313" key="4">
    <source>
        <dbReference type="Proteomes" id="UP000233551"/>
    </source>
</evidence>
<sequence>MSRTVYLVVLIGLVSAAAAAADFATKLPHFRHKRPHEHMPPGEAPRPHWPFPEHKPPHDHKHGPRSKPGPFAQPPRMAGAPDHMPHHHNHHGHHPAGSAHPPMAHTYIHFTTHHFRSTWHRPIRTAVREMRDNQKIVY</sequence>
<gene>
    <name evidence="3" type="ORF">CRG98_042362</name>
</gene>
<feature type="region of interest" description="Disordered" evidence="1">
    <location>
        <begin position="32"/>
        <end position="103"/>
    </location>
</feature>
<evidence type="ECO:0008006" key="5">
    <source>
        <dbReference type="Google" id="ProtNLM"/>
    </source>
</evidence>
<feature type="signal peptide" evidence="2">
    <location>
        <begin position="1"/>
        <end position="19"/>
    </location>
</feature>
<proteinExistence type="predicted"/>
<accession>A0A2I0HZW5</accession>
<feature type="chain" id="PRO_5014131994" description="Histidine-rich glycoprotein-like" evidence="2">
    <location>
        <begin position="20"/>
        <end position="138"/>
    </location>
</feature>
<evidence type="ECO:0000256" key="1">
    <source>
        <dbReference type="SAM" id="MobiDB-lite"/>
    </source>
</evidence>
<evidence type="ECO:0000256" key="2">
    <source>
        <dbReference type="SAM" id="SignalP"/>
    </source>
</evidence>
<keyword evidence="2" id="KW-0732">Signal</keyword>
<reference evidence="3 4" key="1">
    <citation type="submission" date="2017-11" db="EMBL/GenBank/DDBJ databases">
        <title>De-novo sequencing of pomegranate (Punica granatum L.) genome.</title>
        <authorList>
            <person name="Akparov Z."/>
            <person name="Amiraslanov A."/>
            <person name="Hajiyeva S."/>
            <person name="Abbasov M."/>
            <person name="Kaur K."/>
            <person name="Hamwieh A."/>
            <person name="Solovyev V."/>
            <person name="Salamov A."/>
            <person name="Braich B."/>
            <person name="Kosarev P."/>
            <person name="Mahmoud A."/>
            <person name="Hajiyev E."/>
            <person name="Babayeva S."/>
            <person name="Izzatullayeva V."/>
            <person name="Mammadov A."/>
            <person name="Mammadov A."/>
            <person name="Sharifova S."/>
            <person name="Ojaghi J."/>
            <person name="Eynullazada K."/>
            <person name="Bayramov B."/>
            <person name="Abdulazimova A."/>
            <person name="Shahmuradov I."/>
        </authorList>
    </citation>
    <scope>NUCLEOTIDE SEQUENCE [LARGE SCALE GENOMIC DNA]</scope>
    <source>
        <strain evidence="4">cv. AG2017</strain>
        <tissue evidence="3">Leaf</tissue>
    </source>
</reference>